<protein>
    <submittedName>
        <fullName evidence="2">Uncharacterized protein</fullName>
    </submittedName>
</protein>
<keyword evidence="1" id="KW-1133">Transmembrane helix</keyword>
<feature type="transmembrane region" description="Helical" evidence="1">
    <location>
        <begin position="46"/>
        <end position="64"/>
    </location>
</feature>
<dbReference type="RefSeq" id="WP_031577498.1">
    <property type="nucleotide sequence ID" value="NZ_DAMAXS010000042.1"/>
</dbReference>
<proteinExistence type="predicted"/>
<feature type="transmembrane region" description="Helical" evidence="1">
    <location>
        <begin position="12"/>
        <end position="34"/>
    </location>
</feature>
<evidence type="ECO:0000256" key="1">
    <source>
        <dbReference type="SAM" id="Phobius"/>
    </source>
</evidence>
<reference evidence="2 3" key="1">
    <citation type="submission" date="2016-10" db="EMBL/GenBank/DDBJ databases">
        <authorList>
            <person name="de Groot N.N."/>
        </authorList>
    </citation>
    <scope>NUCLEOTIDE SEQUENCE [LARGE SCALE GENOMIC DNA]</scope>
    <source>
        <strain evidence="2 3">CGMCC 1.5058</strain>
    </source>
</reference>
<keyword evidence="1" id="KW-0812">Transmembrane</keyword>
<dbReference type="Proteomes" id="UP000183255">
    <property type="component" value="Unassembled WGS sequence"/>
</dbReference>
<name>A0A1G8SXS2_9CLOT</name>
<gene>
    <name evidence="2" type="ORF">SAMN05421804_11428</name>
</gene>
<dbReference type="EMBL" id="FNDZ01000014">
    <property type="protein sequence ID" value="SDJ33983.1"/>
    <property type="molecule type" value="Genomic_DNA"/>
</dbReference>
<dbReference type="AlphaFoldDB" id="A0A1G8SXS2"/>
<keyword evidence="1" id="KW-0472">Membrane</keyword>
<evidence type="ECO:0000313" key="2">
    <source>
        <dbReference type="EMBL" id="SDJ33983.1"/>
    </source>
</evidence>
<accession>A0A1G8SXS2</accession>
<sequence>MGCIYNEKVERNIAPLLILLMVFGLSLLSVSYYVSEMGWDREVSTILDLFLTLVFLLAGYSVILKGRETYRYSIIGDELIIHRMTGEKNELVAKVKLHEIKKLHVKSHKTNLMGMIRKNYCKNVVRKGCLCEYQAEGGSKSFYFSPSPSMLNKIQTGLQAS</sequence>
<evidence type="ECO:0000313" key="3">
    <source>
        <dbReference type="Proteomes" id="UP000183255"/>
    </source>
</evidence>
<organism evidence="2 3">
    <name type="scientific">Proteiniclasticum ruminis</name>
    <dbReference type="NCBI Taxonomy" id="398199"/>
    <lineage>
        <taxon>Bacteria</taxon>
        <taxon>Bacillati</taxon>
        <taxon>Bacillota</taxon>
        <taxon>Clostridia</taxon>
        <taxon>Eubacteriales</taxon>
        <taxon>Clostridiaceae</taxon>
        <taxon>Proteiniclasticum</taxon>
    </lineage>
</organism>